<accession>A0ABQ4PGT7</accession>
<evidence type="ECO:0000313" key="2">
    <source>
        <dbReference type="EMBL" id="GIU46745.1"/>
    </source>
</evidence>
<gene>
    <name evidence="2" type="ORF">TUM4630_18100</name>
</gene>
<evidence type="ECO:0000256" key="1">
    <source>
        <dbReference type="SAM" id="MobiDB-lite"/>
    </source>
</evidence>
<protein>
    <submittedName>
        <fullName evidence="2">Uncharacterized protein</fullName>
    </submittedName>
</protein>
<reference evidence="2 3" key="1">
    <citation type="submission" date="2021-05" db="EMBL/GenBank/DDBJ databases">
        <title>Molecular characterization for Shewanella algae harboring chromosomal blaOXA-55-like strains isolated from clinical and environment sample.</title>
        <authorList>
            <person name="Ohama Y."/>
            <person name="Aoki K."/>
            <person name="Harada S."/>
            <person name="Moriya K."/>
            <person name="Ishii Y."/>
            <person name="Tateda K."/>
        </authorList>
    </citation>
    <scope>NUCLEOTIDE SEQUENCE [LARGE SCALE GENOMIC DNA]</scope>
    <source>
        <strain evidence="2 3">LMG 23746</strain>
    </source>
</reference>
<organism evidence="2 3">
    <name type="scientific">Shewanella algidipiscicola</name>
    <dbReference type="NCBI Taxonomy" id="614070"/>
    <lineage>
        <taxon>Bacteria</taxon>
        <taxon>Pseudomonadati</taxon>
        <taxon>Pseudomonadota</taxon>
        <taxon>Gammaproteobacteria</taxon>
        <taxon>Alteromonadales</taxon>
        <taxon>Shewanellaceae</taxon>
        <taxon>Shewanella</taxon>
    </lineage>
</organism>
<dbReference type="Proteomes" id="UP000761574">
    <property type="component" value="Unassembled WGS sequence"/>
</dbReference>
<name>A0ABQ4PGT7_9GAMM</name>
<proteinExistence type="predicted"/>
<feature type="region of interest" description="Disordered" evidence="1">
    <location>
        <begin position="37"/>
        <end position="58"/>
    </location>
</feature>
<sequence>MAIDKPMTYQLLTNNLIVVNWIENNKHSKQLLNNKITLSSNGERNNERYPIEPTNQQR</sequence>
<keyword evidence="3" id="KW-1185">Reference proteome</keyword>
<evidence type="ECO:0000313" key="3">
    <source>
        <dbReference type="Proteomes" id="UP000761574"/>
    </source>
</evidence>
<dbReference type="EMBL" id="BPFB01000018">
    <property type="protein sequence ID" value="GIU46745.1"/>
    <property type="molecule type" value="Genomic_DNA"/>
</dbReference>
<comment type="caution">
    <text evidence="2">The sequence shown here is derived from an EMBL/GenBank/DDBJ whole genome shotgun (WGS) entry which is preliminary data.</text>
</comment>